<dbReference type="Proteomes" id="UP000035346">
    <property type="component" value="Unassembled WGS sequence"/>
</dbReference>
<protein>
    <submittedName>
        <fullName evidence="1">Uncharacterized protein</fullName>
    </submittedName>
</protein>
<gene>
    <name evidence="1" type="ORF">WA04_00715</name>
</gene>
<proteinExistence type="predicted"/>
<organism evidence="1 2">
    <name type="scientific">Streptococcus agalactiae</name>
    <dbReference type="NCBI Taxonomy" id="1311"/>
    <lineage>
        <taxon>Bacteria</taxon>
        <taxon>Bacillati</taxon>
        <taxon>Bacillota</taxon>
        <taxon>Bacilli</taxon>
        <taxon>Lactobacillales</taxon>
        <taxon>Streptococcaceae</taxon>
        <taxon>Streptococcus</taxon>
    </lineage>
</organism>
<evidence type="ECO:0000313" key="1">
    <source>
        <dbReference type="EMBL" id="KLL45477.1"/>
    </source>
</evidence>
<reference evidence="1 2" key="1">
    <citation type="journal article" date="2015" name="PLoS ONE">
        <title>Genomic analysis reveals the molecular basis for capsule loss in the group B streptococcus population.</title>
        <authorList>
            <consortium name="DEVANI Consortium"/>
            <person name="Rosini R."/>
            <person name="Campisi E."/>
            <person name="De Chiara M."/>
            <person name="Tettelin H."/>
            <person name="Rinaudo D."/>
            <person name="Toniolo C."/>
            <person name="Metruccio M."/>
            <person name="Guidotti S."/>
            <person name="Sorensen U.B."/>
            <person name="Kilian M."/>
            <person name="Ramirez M."/>
            <person name="Janulczyk R."/>
            <person name="Donati C."/>
            <person name="Grandi G."/>
            <person name="Margarit I."/>
        </authorList>
    </citation>
    <scope>NUCLEOTIDE SEQUENCE [LARGE SCALE GENOMIC DNA]</scope>
    <source>
        <strain evidence="1 2">DK-B-USS-215</strain>
    </source>
</reference>
<dbReference type="RefSeq" id="WP_047208879.1">
    <property type="nucleotide sequence ID" value="NZ_LBKL01000011.1"/>
</dbReference>
<comment type="caution">
    <text evidence="1">The sequence shown here is derived from an EMBL/GenBank/DDBJ whole genome shotgun (WGS) entry which is preliminary data.</text>
</comment>
<evidence type="ECO:0000313" key="2">
    <source>
        <dbReference type="Proteomes" id="UP000035346"/>
    </source>
</evidence>
<sequence>MGGRGASVKAKMNSRKQRISYKGSISAAKMPGRKTQLYGSEYSKLTIEPGRANFRAKTTSLRANRSNATLNGMRLPRDRNVKGAILFFGKNDLASYARSTGAHLPTLQRWRDRAVRIKNSREPNLNQYKKNQLKDLKTKLSSYESRFGASDNTVKTLKSRLVKAQSSKTGHWDSVTDLKTYNQFKKNGGKLNRWE</sequence>
<name>A0A837L390_STRAG</name>
<dbReference type="AlphaFoldDB" id="A0A837L390"/>
<dbReference type="EMBL" id="LBKL01000011">
    <property type="protein sequence ID" value="KLL45477.1"/>
    <property type="molecule type" value="Genomic_DNA"/>
</dbReference>
<accession>A0A837L390</accession>